<dbReference type="SUPFAM" id="SSF46785">
    <property type="entry name" value="Winged helix' DNA-binding domain"/>
    <property type="match status" value="3"/>
</dbReference>
<dbReference type="Gene3D" id="3.40.91.30">
    <property type="match status" value="1"/>
</dbReference>
<dbReference type="EMBL" id="JAQJJM010000028">
    <property type="protein sequence ID" value="MDN5133057.1"/>
    <property type="molecule type" value="Genomic_DNA"/>
</dbReference>
<protein>
    <submittedName>
        <fullName evidence="3">Restriction endonuclease FokI catalytic domain-containing protein</fullName>
    </submittedName>
</protein>
<feature type="domain" description="FokI recognition" evidence="1">
    <location>
        <begin position="90"/>
        <end position="196"/>
    </location>
</feature>
<dbReference type="Gene3D" id="3.90.241.10">
    <property type="entry name" value="Foki Restriction Endonuclease, Chain A, domain 1"/>
    <property type="match status" value="1"/>
</dbReference>
<dbReference type="Pfam" id="PF16902">
    <property type="entry name" value="FokI_D3"/>
    <property type="match status" value="1"/>
</dbReference>
<evidence type="ECO:0000259" key="2">
    <source>
        <dbReference type="Pfam" id="PF16902"/>
    </source>
</evidence>
<dbReference type="InterPro" id="IPR036388">
    <property type="entry name" value="WH-like_DNA-bd_sf"/>
</dbReference>
<dbReference type="Proteomes" id="UP001171508">
    <property type="component" value="Unassembled WGS sequence"/>
</dbReference>
<evidence type="ECO:0000313" key="4">
    <source>
        <dbReference type="Proteomes" id="UP001171508"/>
    </source>
</evidence>
<dbReference type="SUPFAM" id="SSF52980">
    <property type="entry name" value="Restriction endonuclease-like"/>
    <property type="match status" value="1"/>
</dbReference>
<dbReference type="AlphaFoldDB" id="A0AAP4UZM9"/>
<dbReference type="InterPro" id="IPR044945">
    <property type="entry name" value="FokI_dom_1_2"/>
</dbReference>
<dbReference type="Gene3D" id="1.10.10.10">
    <property type="entry name" value="Winged helix-like DNA-binding domain superfamily/Winged helix DNA-binding domain"/>
    <property type="match status" value="1"/>
</dbReference>
<dbReference type="InterPro" id="IPR004233">
    <property type="entry name" value="FokI_D2"/>
</dbReference>
<dbReference type="RefSeq" id="WP_175531373.1">
    <property type="nucleotide sequence ID" value="NZ_JABWGL010000025.1"/>
</dbReference>
<name>A0AAP4UZM9_9BACT</name>
<feature type="domain" description="FokI D3" evidence="2">
    <location>
        <begin position="241"/>
        <end position="299"/>
    </location>
</feature>
<dbReference type="InterPro" id="IPR011335">
    <property type="entry name" value="Restrct_endonuc-II-like"/>
</dbReference>
<proteinExistence type="predicted"/>
<comment type="caution">
    <text evidence="3">The sequence shown here is derived from an EMBL/GenBank/DDBJ whole genome shotgun (WGS) entry which is preliminary data.</text>
</comment>
<dbReference type="GO" id="GO:0003677">
    <property type="term" value="F:DNA binding"/>
    <property type="evidence" value="ECO:0007669"/>
    <property type="project" value="InterPro"/>
</dbReference>
<dbReference type="InterPro" id="IPR031655">
    <property type="entry name" value="FokI_D3"/>
</dbReference>
<accession>A0AAP4UZM9</accession>
<dbReference type="InterPro" id="IPR036390">
    <property type="entry name" value="WH_DNA-bd_sf"/>
</dbReference>
<reference evidence="3" key="2">
    <citation type="submission" date="2023-01" db="EMBL/GenBank/DDBJ databases">
        <authorList>
            <person name="Uljanovas D."/>
        </authorList>
    </citation>
    <scope>NUCLEOTIDE SEQUENCE</scope>
    <source>
        <strain evidence="3">H19</strain>
    </source>
</reference>
<dbReference type="GO" id="GO:0009307">
    <property type="term" value="P:DNA restriction-modification system"/>
    <property type="evidence" value="ECO:0007669"/>
    <property type="project" value="InterPro"/>
</dbReference>
<dbReference type="Pfam" id="PF02980">
    <property type="entry name" value="FokI_dom_2"/>
    <property type="match status" value="1"/>
</dbReference>
<keyword evidence="3" id="KW-0255">Endonuclease</keyword>
<sequence length="523" mass="60131">MASRTFGWVQDAGSLFKIKPIMVEYVQYERMNNLATQQLISNSLGVGRWANETYLRLCEALGFIEYDREYDDLVISNLGKKLALSNEYEEKEILEEAILSYPPVCRVLQLLKDSSEPLSKFEIAEKLGFVGESGFVTFGLNNFIRIYHDATNKNKIKSNKESTLDKYARMIANYLIELGMVEKATKTLVYGLYEAETPHTYQITEKGIQAYTKTLGASTSKKIQKNVSFEMLSSGKQTGNKILRKRRALILDIMNQKKGKLLTYEKINEYLQKNSSNISAEDFKQDIIKLQNLGLMIENISDSVVLKENINLNIPIFATQDERIKKEIQKTITYVVGKTQNLDENLIEKVIEQSFSGKKSCKEFEDSIFKLYSETIGFEGIKLGGIGNREPDSLFWYKVHNDEDNYGLIVDAKAYSKGFKINTSSSRQMNDYIYKFYNKLQEEHGLNRSHYHWVTSKYIGNGDIEYFAENVRNMYSFESKGSIISISNALLIADKIQSNRDFKKLESLMSIEREILETDIEVF</sequence>
<reference evidence="3" key="1">
    <citation type="journal article" date="2023" name="Microorganisms">
        <title>Genomic Characterization of Arcobacter butzleri Strains Isolated from Various Sources in Lithuania.</title>
        <authorList>
            <person name="Uljanovas D."/>
            <person name="Golz G."/>
            <person name="Fleischmann S."/>
            <person name="Kudirkiene E."/>
            <person name="Kasetiene N."/>
            <person name="Grineviciene A."/>
            <person name="Tamuleviciene E."/>
            <person name="Aksomaitiene J."/>
            <person name="Alter T."/>
            <person name="Malakauskas M."/>
        </authorList>
    </citation>
    <scope>NUCLEOTIDE SEQUENCE</scope>
    <source>
        <strain evidence="3">H19</strain>
    </source>
</reference>
<evidence type="ECO:0000313" key="3">
    <source>
        <dbReference type="EMBL" id="MDN5133057.1"/>
    </source>
</evidence>
<dbReference type="GO" id="GO:0009036">
    <property type="term" value="F:type II site-specific deoxyribonuclease activity"/>
    <property type="evidence" value="ECO:0007669"/>
    <property type="project" value="InterPro"/>
</dbReference>
<keyword evidence="3" id="KW-0378">Hydrolase</keyword>
<keyword evidence="3" id="KW-0540">Nuclease</keyword>
<organism evidence="3 4">
    <name type="scientific">Aliarcobacter butzleri</name>
    <dbReference type="NCBI Taxonomy" id="28197"/>
    <lineage>
        <taxon>Bacteria</taxon>
        <taxon>Pseudomonadati</taxon>
        <taxon>Campylobacterota</taxon>
        <taxon>Epsilonproteobacteria</taxon>
        <taxon>Campylobacterales</taxon>
        <taxon>Arcobacteraceae</taxon>
        <taxon>Aliarcobacter</taxon>
    </lineage>
</organism>
<evidence type="ECO:0000259" key="1">
    <source>
        <dbReference type="Pfam" id="PF02980"/>
    </source>
</evidence>
<gene>
    <name evidence="3" type="ORF">PJV92_10025</name>
</gene>